<dbReference type="Pfam" id="PF13671">
    <property type="entry name" value="AAA_33"/>
    <property type="match status" value="1"/>
</dbReference>
<name>A0ABU8J7S5_9GAMM</name>
<evidence type="ECO:0000256" key="6">
    <source>
        <dbReference type="ARBA" id="ARBA00022777"/>
    </source>
</evidence>
<evidence type="ECO:0000256" key="8">
    <source>
        <dbReference type="ARBA" id="ARBA00048090"/>
    </source>
</evidence>
<dbReference type="GO" id="GO:0046316">
    <property type="term" value="F:gluconokinase activity"/>
    <property type="evidence" value="ECO:0007669"/>
    <property type="project" value="UniProtKB-EC"/>
</dbReference>
<organism evidence="10 11">
    <name type="scientific">Fulvimonas yonginensis</name>
    <dbReference type="NCBI Taxonomy" id="1495200"/>
    <lineage>
        <taxon>Bacteria</taxon>
        <taxon>Pseudomonadati</taxon>
        <taxon>Pseudomonadota</taxon>
        <taxon>Gammaproteobacteria</taxon>
        <taxon>Lysobacterales</taxon>
        <taxon>Rhodanobacteraceae</taxon>
        <taxon>Fulvimonas</taxon>
    </lineage>
</organism>
<keyword evidence="5 9" id="KW-0547">Nucleotide-binding</keyword>
<comment type="caution">
    <text evidence="10">The sequence shown here is derived from an EMBL/GenBank/DDBJ whole genome shotgun (WGS) entry which is preliminary data.</text>
</comment>
<comment type="pathway">
    <text evidence="1">Carbohydrate acid metabolism.</text>
</comment>
<evidence type="ECO:0000256" key="7">
    <source>
        <dbReference type="ARBA" id="ARBA00022840"/>
    </source>
</evidence>
<dbReference type="PANTHER" id="PTHR43442">
    <property type="entry name" value="GLUCONOKINASE-RELATED"/>
    <property type="match status" value="1"/>
</dbReference>
<dbReference type="PANTHER" id="PTHR43442:SF3">
    <property type="entry name" value="GLUCONOKINASE-RELATED"/>
    <property type="match status" value="1"/>
</dbReference>
<evidence type="ECO:0000313" key="11">
    <source>
        <dbReference type="Proteomes" id="UP001381174"/>
    </source>
</evidence>
<protein>
    <recommendedName>
        <fullName evidence="3 9">Gluconokinase</fullName>
        <ecNumber evidence="3 9">2.7.1.12</ecNumber>
    </recommendedName>
</protein>
<keyword evidence="7 9" id="KW-0067">ATP-binding</keyword>
<reference evidence="10 11" key="1">
    <citation type="journal article" date="2014" name="Int. J. Syst. Evol. Microbiol.">
        <title>Fulvimonas yonginensis sp. nov., isolated from greenhouse soil, and emended description of the genus Fulvimonas.</title>
        <authorList>
            <person name="Ahn J.H."/>
            <person name="Kim S.J."/>
            <person name="Weon H.Y."/>
            <person name="Hong S.B."/>
            <person name="Seok S.J."/>
            <person name="Kwon S.W."/>
        </authorList>
    </citation>
    <scope>NUCLEOTIDE SEQUENCE [LARGE SCALE GENOMIC DNA]</scope>
    <source>
        <strain evidence="10 11">KACC 16952</strain>
    </source>
</reference>
<sequence length="181" mass="19552">MSETARATPAMIVVMGVSGSGKSTIARRLAATLGWAFLDGDDLHSPASIAKMRAGIPLRDADRWPWLDAIAAWMHRELADGRAGVVACSALRRVYRERLRRAGPGVRFVYLAVTHEALARRMRARDHFMPPELLGSQLATLEEPAGDEPALRVAANGPVEDTLAQVLCGLAHQGLAVPRRG</sequence>
<keyword evidence="4 9" id="KW-0808">Transferase</keyword>
<accession>A0ABU8J7S5</accession>
<evidence type="ECO:0000256" key="2">
    <source>
        <dbReference type="ARBA" id="ARBA00008420"/>
    </source>
</evidence>
<gene>
    <name evidence="10" type="ORF">WAT24_00625</name>
</gene>
<dbReference type="InterPro" id="IPR027417">
    <property type="entry name" value="P-loop_NTPase"/>
</dbReference>
<keyword evidence="11" id="KW-1185">Reference proteome</keyword>
<dbReference type="EC" id="2.7.1.12" evidence="3 9"/>
<evidence type="ECO:0000256" key="3">
    <source>
        <dbReference type="ARBA" id="ARBA00012054"/>
    </source>
</evidence>
<dbReference type="Proteomes" id="UP001381174">
    <property type="component" value="Unassembled WGS sequence"/>
</dbReference>
<dbReference type="Gene3D" id="3.40.50.300">
    <property type="entry name" value="P-loop containing nucleotide triphosphate hydrolases"/>
    <property type="match status" value="1"/>
</dbReference>
<proteinExistence type="inferred from homology"/>
<evidence type="ECO:0000256" key="9">
    <source>
        <dbReference type="RuleBase" id="RU363066"/>
    </source>
</evidence>
<dbReference type="NCBIfam" id="TIGR01313">
    <property type="entry name" value="therm_gnt_kin"/>
    <property type="match status" value="1"/>
</dbReference>
<comment type="catalytic activity">
    <reaction evidence="8 9">
        <text>D-gluconate + ATP = 6-phospho-D-gluconate + ADP + H(+)</text>
        <dbReference type="Rhea" id="RHEA:19433"/>
        <dbReference type="ChEBI" id="CHEBI:15378"/>
        <dbReference type="ChEBI" id="CHEBI:18391"/>
        <dbReference type="ChEBI" id="CHEBI:30616"/>
        <dbReference type="ChEBI" id="CHEBI:58759"/>
        <dbReference type="ChEBI" id="CHEBI:456216"/>
        <dbReference type="EC" id="2.7.1.12"/>
    </reaction>
</comment>
<evidence type="ECO:0000313" key="10">
    <source>
        <dbReference type="EMBL" id="MEI7035254.1"/>
    </source>
</evidence>
<evidence type="ECO:0000256" key="5">
    <source>
        <dbReference type="ARBA" id="ARBA00022741"/>
    </source>
</evidence>
<dbReference type="EMBL" id="JBBBNY010000001">
    <property type="protein sequence ID" value="MEI7035254.1"/>
    <property type="molecule type" value="Genomic_DNA"/>
</dbReference>
<keyword evidence="6 9" id="KW-0418">Kinase</keyword>
<evidence type="ECO:0000256" key="1">
    <source>
        <dbReference type="ARBA" id="ARBA00004761"/>
    </source>
</evidence>
<dbReference type="CDD" id="cd02021">
    <property type="entry name" value="GntK"/>
    <property type="match status" value="1"/>
</dbReference>
<evidence type="ECO:0000256" key="4">
    <source>
        <dbReference type="ARBA" id="ARBA00022679"/>
    </source>
</evidence>
<dbReference type="SUPFAM" id="SSF52540">
    <property type="entry name" value="P-loop containing nucleoside triphosphate hydrolases"/>
    <property type="match status" value="1"/>
</dbReference>
<comment type="similarity">
    <text evidence="2 9">Belongs to the gluconokinase GntK/GntV family.</text>
</comment>
<dbReference type="RefSeq" id="WP_336805873.1">
    <property type="nucleotide sequence ID" value="NZ_JBBBNY010000001.1"/>
</dbReference>
<dbReference type="InterPro" id="IPR006001">
    <property type="entry name" value="Therm_gnt_kin"/>
</dbReference>